<dbReference type="SUPFAM" id="SSF53448">
    <property type="entry name" value="Nucleotide-diphospho-sugar transferases"/>
    <property type="match status" value="1"/>
</dbReference>
<dbReference type="PANTHER" id="PTHR43179:SF7">
    <property type="entry name" value="RHAMNOSYLTRANSFERASE WBBL"/>
    <property type="match status" value="1"/>
</dbReference>
<organism evidence="2 3">
    <name type="scientific">Candidatus Woesebacteria bacterium GW2011_GWB1_38_8</name>
    <dbReference type="NCBI Taxonomy" id="1618570"/>
    <lineage>
        <taxon>Bacteria</taxon>
        <taxon>Candidatus Woeseibacteriota</taxon>
    </lineage>
</organism>
<keyword evidence="2" id="KW-0808">Transferase</keyword>
<comment type="caution">
    <text evidence="2">The sequence shown here is derived from an EMBL/GenBank/DDBJ whole genome shotgun (WGS) entry which is preliminary data.</text>
</comment>
<dbReference type="STRING" id="1618570.UT08_C0004G0008"/>
<feature type="domain" description="Glycosyltransferase 2-like" evidence="1">
    <location>
        <begin position="7"/>
        <end position="193"/>
    </location>
</feature>
<dbReference type="Pfam" id="PF00535">
    <property type="entry name" value="Glycos_transf_2"/>
    <property type="match status" value="1"/>
</dbReference>
<name>A0A0G0P8R2_9BACT</name>
<sequence length="302" mass="35288">MPKPELSIVIVSFNTKELLRHCLLSLKKERNDINYEVMVVDNASSDGSSQMVNNKFPWVKLIKSTKNIGFGAGNNLAKHYVNGKYILFLNSDTTIPKYTLKKTVNYMNSHKQVGALTCKIILPSGEIDKDTRRSFITPWTGLVHLFLRLDRIFPESKYFARYWYGYIPDYLEHEVDVIQGAFFLTRKKLLDELGWFDEDYFLDGEDVDLCWRIKQKGWNIVYYPKISITHFKGASKGKVESVRKKDIPLRSKLKFRMAGVDSMEIFYKKRLWNQYPLLMNFLVLFGIKAIKTQRLLRTILLG</sequence>
<dbReference type="Gene3D" id="3.90.550.10">
    <property type="entry name" value="Spore Coat Polysaccharide Biosynthesis Protein SpsA, Chain A"/>
    <property type="match status" value="1"/>
</dbReference>
<dbReference type="AlphaFoldDB" id="A0A0G0P8R2"/>
<accession>A0A0G0P8R2</accession>
<dbReference type="CDD" id="cd04186">
    <property type="entry name" value="GT_2_like_c"/>
    <property type="match status" value="1"/>
</dbReference>
<dbReference type="EMBL" id="LBVL01000004">
    <property type="protein sequence ID" value="KKQ85696.1"/>
    <property type="molecule type" value="Genomic_DNA"/>
</dbReference>
<evidence type="ECO:0000313" key="3">
    <source>
        <dbReference type="Proteomes" id="UP000034081"/>
    </source>
</evidence>
<dbReference type="Proteomes" id="UP000034081">
    <property type="component" value="Unassembled WGS sequence"/>
</dbReference>
<proteinExistence type="predicted"/>
<gene>
    <name evidence="2" type="ORF">UT08_C0004G0008</name>
</gene>
<evidence type="ECO:0000259" key="1">
    <source>
        <dbReference type="Pfam" id="PF00535"/>
    </source>
</evidence>
<dbReference type="PANTHER" id="PTHR43179">
    <property type="entry name" value="RHAMNOSYLTRANSFERASE WBBL"/>
    <property type="match status" value="1"/>
</dbReference>
<dbReference type="InterPro" id="IPR029044">
    <property type="entry name" value="Nucleotide-diphossugar_trans"/>
</dbReference>
<dbReference type="InterPro" id="IPR001173">
    <property type="entry name" value="Glyco_trans_2-like"/>
</dbReference>
<dbReference type="GO" id="GO:0016740">
    <property type="term" value="F:transferase activity"/>
    <property type="evidence" value="ECO:0007669"/>
    <property type="project" value="UniProtKB-KW"/>
</dbReference>
<protein>
    <submittedName>
        <fullName evidence="2">Glycosyl transferase family 2</fullName>
    </submittedName>
</protein>
<reference evidence="2 3" key="1">
    <citation type="journal article" date="2015" name="Nature">
        <title>rRNA introns, odd ribosomes, and small enigmatic genomes across a large radiation of phyla.</title>
        <authorList>
            <person name="Brown C.T."/>
            <person name="Hug L.A."/>
            <person name="Thomas B.C."/>
            <person name="Sharon I."/>
            <person name="Castelle C.J."/>
            <person name="Singh A."/>
            <person name="Wilkins M.J."/>
            <person name="Williams K.H."/>
            <person name="Banfield J.F."/>
        </authorList>
    </citation>
    <scope>NUCLEOTIDE SEQUENCE [LARGE SCALE GENOMIC DNA]</scope>
</reference>
<evidence type="ECO:0000313" key="2">
    <source>
        <dbReference type="EMBL" id="KKQ85696.1"/>
    </source>
</evidence>